<keyword evidence="8" id="KW-0175">Coiled coil</keyword>
<dbReference type="GO" id="GO:0008076">
    <property type="term" value="C:voltage-gated potassium channel complex"/>
    <property type="evidence" value="ECO:0007669"/>
    <property type="project" value="InterPro"/>
</dbReference>
<feature type="compositionally biased region" description="Polar residues" evidence="9">
    <location>
        <begin position="439"/>
        <end position="448"/>
    </location>
</feature>
<dbReference type="Pfam" id="PF07885">
    <property type="entry name" value="Ion_trans_2"/>
    <property type="match status" value="1"/>
</dbReference>
<dbReference type="EMBL" id="JAODUP010000321">
    <property type="protein sequence ID" value="KAK2152692.1"/>
    <property type="molecule type" value="Genomic_DNA"/>
</dbReference>
<comment type="caution">
    <text evidence="12">The sequence shown here is derived from an EMBL/GenBank/DDBJ whole genome shotgun (WGS) entry which is preliminary data.</text>
</comment>
<gene>
    <name evidence="12" type="ORF">LSH36_321g05035</name>
</gene>
<dbReference type="PANTHER" id="PTHR11537:SF252">
    <property type="entry name" value="POTASSIUM VOLTAGE-GATED CHANNEL PROTEIN SHAW"/>
    <property type="match status" value="1"/>
</dbReference>
<evidence type="ECO:0000256" key="1">
    <source>
        <dbReference type="ARBA" id="ARBA00004141"/>
    </source>
</evidence>
<feature type="domain" description="Potassium channel" evidence="11">
    <location>
        <begin position="181"/>
        <end position="236"/>
    </location>
</feature>
<evidence type="ECO:0000259" key="11">
    <source>
        <dbReference type="Pfam" id="PF07885"/>
    </source>
</evidence>
<evidence type="ECO:0000256" key="8">
    <source>
        <dbReference type="SAM" id="Coils"/>
    </source>
</evidence>
<keyword evidence="7" id="KW-0407">Ion channel</keyword>
<dbReference type="PANTHER" id="PTHR11537">
    <property type="entry name" value="VOLTAGE-GATED POTASSIUM CHANNEL"/>
    <property type="match status" value="1"/>
</dbReference>
<dbReference type="GO" id="GO:0015276">
    <property type="term" value="F:ligand-gated monoatomic ion channel activity"/>
    <property type="evidence" value="ECO:0007669"/>
    <property type="project" value="InterPro"/>
</dbReference>
<evidence type="ECO:0000256" key="10">
    <source>
        <dbReference type="SAM" id="Phobius"/>
    </source>
</evidence>
<feature type="transmembrane region" description="Helical" evidence="10">
    <location>
        <begin position="146"/>
        <end position="166"/>
    </location>
</feature>
<dbReference type="InterPro" id="IPR013099">
    <property type="entry name" value="K_chnl_dom"/>
</dbReference>
<proteinExistence type="predicted"/>
<evidence type="ECO:0000256" key="9">
    <source>
        <dbReference type="SAM" id="MobiDB-lite"/>
    </source>
</evidence>
<keyword evidence="3 10" id="KW-0812">Transmembrane</keyword>
<feature type="region of interest" description="Disordered" evidence="9">
    <location>
        <begin position="428"/>
        <end position="459"/>
    </location>
</feature>
<dbReference type="GO" id="GO:0005251">
    <property type="term" value="F:delayed rectifier potassium channel activity"/>
    <property type="evidence" value="ECO:0007669"/>
    <property type="project" value="TreeGrafter"/>
</dbReference>
<evidence type="ECO:0000256" key="7">
    <source>
        <dbReference type="ARBA" id="ARBA00023303"/>
    </source>
</evidence>
<evidence type="ECO:0000256" key="3">
    <source>
        <dbReference type="ARBA" id="ARBA00022692"/>
    </source>
</evidence>
<reference evidence="12" key="1">
    <citation type="journal article" date="2023" name="Mol. Biol. Evol.">
        <title>Third-Generation Sequencing Reveals the Adaptive Role of the Epigenome in Three Deep-Sea Polychaetes.</title>
        <authorList>
            <person name="Perez M."/>
            <person name="Aroh O."/>
            <person name="Sun Y."/>
            <person name="Lan Y."/>
            <person name="Juniper S.K."/>
            <person name="Young C.R."/>
            <person name="Angers B."/>
            <person name="Qian P.Y."/>
        </authorList>
    </citation>
    <scope>NUCLEOTIDE SEQUENCE</scope>
    <source>
        <strain evidence="12">P08H-3</strain>
    </source>
</reference>
<feature type="transmembrane region" description="Helical" evidence="10">
    <location>
        <begin position="214"/>
        <end position="235"/>
    </location>
</feature>
<dbReference type="InterPro" id="IPR028325">
    <property type="entry name" value="VG_K_chnl"/>
</dbReference>
<evidence type="ECO:0000313" key="13">
    <source>
        <dbReference type="Proteomes" id="UP001208570"/>
    </source>
</evidence>
<evidence type="ECO:0000256" key="5">
    <source>
        <dbReference type="ARBA" id="ARBA00023065"/>
    </source>
</evidence>
<evidence type="ECO:0000313" key="12">
    <source>
        <dbReference type="EMBL" id="KAK2152692.1"/>
    </source>
</evidence>
<protein>
    <recommendedName>
        <fullName evidence="11">Potassium channel domain-containing protein</fullName>
    </recommendedName>
</protein>
<dbReference type="Proteomes" id="UP001208570">
    <property type="component" value="Unassembled WGS sequence"/>
</dbReference>
<organism evidence="12 13">
    <name type="scientific">Paralvinella palmiformis</name>
    <dbReference type="NCBI Taxonomy" id="53620"/>
    <lineage>
        <taxon>Eukaryota</taxon>
        <taxon>Metazoa</taxon>
        <taxon>Spiralia</taxon>
        <taxon>Lophotrochozoa</taxon>
        <taxon>Annelida</taxon>
        <taxon>Polychaeta</taxon>
        <taxon>Sedentaria</taxon>
        <taxon>Canalipalpata</taxon>
        <taxon>Terebellida</taxon>
        <taxon>Terebelliformia</taxon>
        <taxon>Alvinellidae</taxon>
        <taxon>Paralvinella</taxon>
    </lineage>
</organism>
<keyword evidence="13" id="KW-1185">Reference proteome</keyword>
<dbReference type="AlphaFoldDB" id="A0AAD9N0K3"/>
<feature type="coiled-coil region" evidence="8">
    <location>
        <begin position="364"/>
        <end position="416"/>
    </location>
</feature>
<sequence>MSLIPDIRLYWWHFPPYVISASSGDTDLPEGAEPFLHNISGALPFILKHVFIICGLIDQNNDPIATLTTKRLSNPLQFDQVAPSPSSLDLLLPFSSDGDEPIPDAESFRMPFEFVPLLSSPGVVHFYRAQEQPVGSDLVTVILQGWPMLVFILLGAGYSGIIIWLLDRLWNPSNFPKPFIRGFWEGFWWAFVTMTTVGYGDTTPRSFQARMFGLIWIVVGITILSVFTATVTTVLTQESLGFHYTIPGNEVGVVNGTEDYKLVIKQGGKPAEMKRHLNLEHGLPLPDNISTTSDSEISCFPKRPRYLHNQSSLVRNKMTNRKQGPRKYIRPQIYPVPSPETSSRSALGLSSPKFNNRTRELIEVGNLDALIRKQKDELDELDAEMAKFKTDWENKLKNLKRQHREERRKLLRLMDHEDNIRNETKACTSDVDDAKKSNLHSSMSSNARKTPCLHHDNNW</sequence>
<keyword evidence="5" id="KW-0406">Ion transport</keyword>
<evidence type="ECO:0000256" key="6">
    <source>
        <dbReference type="ARBA" id="ARBA00023136"/>
    </source>
</evidence>
<evidence type="ECO:0000256" key="2">
    <source>
        <dbReference type="ARBA" id="ARBA00022448"/>
    </source>
</evidence>
<dbReference type="GO" id="GO:0001508">
    <property type="term" value="P:action potential"/>
    <property type="evidence" value="ECO:0007669"/>
    <property type="project" value="TreeGrafter"/>
</dbReference>
<keyword evidence="4 10" id="KW-1133">Transmembrane helix</keyword>
<evidence type="ECO:0000256" key="4">
    <source>
        <dbReference type="ARBA" id="ARBA00022989"/>
    </source>
</evidence>
<accession>A0AAD9N0K3</accession>
<feature type="transmembrane region" description="Helical" evidence="10">
    <location>
        <begin position="186"/>
        <end position="202"/>
    </location>
</feature>
<comment type="subcellular location">
    <subcellularLocation>
        <location evidence="1">Membrane</location>
        <topology evidence="1">Multi-pass membrane protein</topology>
    </subcellularLocation>
</comment>
<name>A0AAD9N0K3_9ANNE</name>
<keyword evidence="6 10" id="KW-0472">Membrane</keyword>
<keyword evidence="2" id="KW-0813">Transport</keyword>
<dbReference type="SUPFAM" id="SSF81324">
    <property type="entry name" value="Voltage-gated potassium channels"/>
    <property type="match status" value="1"/>
</dbReference>
<dbReference type="Gene3D" id="1.10.287.70">
    <property type="match status" value="1"/>
</dbReference>